<accession>A0AAW8YHX3</accession>
<feature type="domain" description="Endonuclease GajA/Old nuclease/RecF-like AAA" evidence="2">
    <location>
        <begin position="6"/>
        <end position="361"/>
    </location>
</feature>
<comment type="caution">
    <text evidence="4">The sequence shown here is derived from an EMBL/GenBank/DDBJ whole genome shotgun (WGS) entry which is preliminary data.</text>
</comment>
<reference evidence="4" key="2">
    <citation type="submission" date="2023-10" db="EMBL/GenBank/DDBJ databases">
        <authorList>
            <person name="Khurajog B."/>
        </authorList>
    </citation>
    <scope>NUCLEOTIDE SEQUENCE</scope>
    <source>
        <strain evidence="4">BF9</strain>
    </source>
</reference>
<dbReference type="PANTHER" id="PTHR43581:SF4">
    <property type="entry name" value="ATP_GTP PHOSPHATASE"/>
    <property type="match status" value="1"/>
</dbReference>
<evidence type="ECO:0000259" key="3">
    <source>
        <dbReference type="Pfam" id="PF20469"/>
    </source>
</evidence>
<evidence type="ECO:0000313" key="4">
    <source>
        <dbReference type="EMBL" id="MDV2622115.1"/>
    </source>
</evidence>
<feature type="coiled-coil region" evidence="1">
    <location>
        <begin position="485"/>
        <end position="512"/>
    </location>
</feature>
<evidence type="ECO:0000256" key="1">
    <source>
        <dbReference type="SAM" id="Coils"/>
    </source>
</evidence>
<name>A0AAW8YHX3_PEDAC</name>
<dbReference type="Proteomes" id="UP001280897">
    <property type="component" value="Unassembled WGS sequence"/>
</dbReference>
<dbReference type="InterPro" id="IPR034139">
    <property type="entry name" value="TOPRIM_OLD"/>
</dbReference>
<dbReference type="SUPFAM" id="SSF52540">
    <property type="entry name" value="P-loop containing nucleoside triphosphate hydrolases"/>
    <property type="match status" value="1"/>
</dbReference>
<dbReference type="EMBL" id="JAWJAV010000011">
    <property type="protein sequence ID" value="MDV2622115.1"/>
    <property type="molecule type" value="Genomic_DNA"/>
</dbReference>
<sequence>MEKPIYLKKVIIEGFRSFGKKTEINIDDFNTFIGNNGTGKTTTLQALNKIFSTNPKDRIIEATDFFVSPQEENEQTTNRDLSIDVIFGISTEKLENDGRAAAIFLKNMTINSPEDEPYLHIRLEASWTSEGGASGTVDYNTYYVDRENNSTIASRLQLNSLRMIYVPAVRNPTRILKDSSHSLLSSLIKNVVWAEQTKEKINNENKRLNNDFLSERGMALINDKVRKIWDEFCPDERYGGAKLEISPTDLVAMSKQTQIVFNSSNVEHNYQIDEMGDGSRSLFYISTVKTALEIENELIDLEAENDPIINDTPPLLTMVAIEEPENHISPHLLGKLMNRLLEIAKLKNAQVLLTSHSPAIVKRVDPLKIRHFRIKSREKYTEVHKLSLPNKEDEAYKYIKRAVQTYPELYFAQLVVLGEGDSEEIILPRFFEAKNKNLDEAGISVVPLGGRFVNHLWRLLNQLGIPYITLLDLDKERKGGDWQRIKYVIKELKKLKENDEELNEKLSVFEGQKVVSSEKDLKEAIDALENKNIFFSAPLDIDFMMLKAYGGFYKGLLNDDEGPRYKNKQGKNVKVPKKNTKSLEEDFVKKIEDAVAETLKKDGGTGESYNQEERELMIWYNYFFLGRGKPSTHILALSSIDDETLNTNMPKVIERLLVKAEYLLEGENEK</sequence>
<feature type="domain" description="OLD protein-like TOPRIM" evidence="3">
    <location>
        <begin position="411"/>
        <end position="474"/>
    </location>
</feature>
<dbReference type="CDD" id="cd01026">
    <property type="entry name" value="TOPRIM_OLD"/>
    <property type="match status" value="1"/>
</dbReference>
<gene>
    <name evidence="4" type="ORF">R0G89_10425</name>
</gene>
<proteinExistence type="predicted"/>
<dbReference type="InterPro" id="IPR027417">
    <property type="entry name" value="P-loop_NTPase"/>
</dbReference>
<dbReference type="Gene3D" id="3.40.50.300">
    <property type="entry name" value="P-loop containing nucleotide triphosphate hydrolases"/>
    <property type="match status" value="1"/>
</dbReference>
<organism evidence="4 5">
    <name type="scientific">Pediococcus acidilactici</name>
    <dbReference type="NCBI Taxonomy" id="1254"/>
    <lineage>
        <taxon>Bacteria</taxon>
        <taxon>Bacillati</taxon>
        <taxon>Bacillota</taxon>
        <taxon>Bacilli</taxon>
        <taxon>Lactobacillales</taxon>
        <taxon>Lactobacillaceae</taxon>
        <taxon>Pediococcus</taxon>
        <taxon>Pediococcus acidilactici group</taxon>
    </lineage>
</organism>
<dbReference type="Pfam" id="PF20469">
    <property type="entry name" value="OLD-like_TOPRIM"/>
    <property type="match status" value="1"/>
</dbReference>
<keyword evidence="1" id="KW-0175">Coiled coil</keyword>
<evidence type="ECO:0000313" key="5">
    <source>
        <dbReference type="Proteomes" id="UP001280897"/>
    </source>
</evidence>
<dbReference type="InterPro" id="IPR051396">
    <property type="entry name" value="Bact_Antivir_Def_Nuclease"/>
</dbReference>
<evidence type="ECO:0000259" key="2">
    <source>
        <dbReference type="Pfam" id="PF13175"/>
    </source>
</evidence>
<dbReference type="RefSeq" id="WP_056985234.1">
    <property type="nucleotide sequence ID" value="NZ_CP066046.1"/>
</dbReference>
<reference evidence="4" key="1">
    <citation type="journal article" date="2023" name="PeerJ">
        <title>Selection and evaluation of lactic acid bacteria from chicken feces in Thailand as potential probiotics.</title>
        <authorList>
            <person name="Khurajog B."/>
            <person name="Disastra Y."/>
            <person name="Lawwyne L.D."/>
            <person name="Sirichokchatchawan W."/>
            <person name="Niyomtham W."/>
            <person name="Yindee J."/>
            <person name="Hampson D.J."/>
            <person name="Prapasarakul N."/>
        </authorList>
    </citation>
    <scope>NUCLEOTIDE SEQUENCE</scope>
    <source>
        <strain evidence="4">BF9</strain>
    </source>
</reference>
<protein>
    <submittedName>
        <fullName evidence="4">AAA family ATPase</fullName>
    </submittedName>
</protein>
<dbReference type="AlphaFoldDB" id="A0AAW8YHX3"/>
<dbReference type="Pfam" id="PF13175">
    <property type="entry name" value="AAA_15"/>
    <property type="match status" value="1"/>
</dbReference>
<dbReference type="PANTHER" id="PTHR43581">
    <property type="entry name" value="ATP/GTP PHOSPHATASE"/>
    <property type="match status" value="1"/>
</dbReference>
<dbReference type="InterPro" id="IPR041685">
    <property type="entry name" value="AAA_GajA/Old/RecF-like"/>
</dbReference>